<dbReference type="PANTHER" id="PTHR34975">
    <property type="entry name" value="SPORE GERMINATION PROTEIN A2"/>
    <property type="match status" value="1"/>
</dbReference>
<dbReference type="PANTHER" id="PTHR34975:SF2">
    <property type="entry name" value="SPORE GERMINATION PROTEIN A2"/>
    <property type="match status" value="1"/>
</dbReference>
<dbReference type="AlphaFoldDB" id="A0A378Y4Y9"/>
<dbReference type="GeneID" id="93348512"/>
<dbReference type="NCBIfam" id="TIGR00912">
    <property type="entry name" value="2A0309"/>
    <property type="match status" value="1"/>
</dbReference>
<feature type="transmembrane region" description="Helical" evidence="8">
    <location>
        <begin position="195"/>
        <end position="212"/>
    </location>
</feature>
<protein>
    <submittedName>
        <fullName evidence="9">Spore germination protein</fullName>
    </submittedName>
</protein>
<accession>A0A378Y4Y9</accession>
<feature type="transmembrane region" description="Helical" evidence="8">
    <location>
        <begin position="224"/>
        <end position="245"/>
    </location>
</feature>
<reference evidence="9 10" key="1">
    <citation type="submission" date="2018-06" db="EMBL/GenBank/DDBJ databases">
        <authorList>
            <consortium name="Pathogen Informatics"/>
            <person name="Doyle S."/>
        </authorList>
    </citation>
    <scope>NUCLEOTIDE SEQUENCE [LARGE SCALE GENOMIC DNA]</scope>
    <source>
        <strain evidence="9 10">NCTC10343</strain>
    </source>
</reference>
<proteinExistence type="inferred from homology"/>
<evidence type="ECO:0000256" key="7">
    <source>
        <dbReference type="ARBA" id="ARBA00023136"/>
    </source>
</evidence>
<evidence type="ECO:0000313" key="10">
    <source>
        <dbReference type="Proteomes" id="UP000254400"/>
    </source>
</evidence>
<sequence>MSHRLANKTYISTGQMLILMFHFILGNAVIINMDSEYERNTWIAQTIAMLVGMVLFRMYTYTAERFPGQMLTTYARQLVGNKGGTAIGVLYILFFLYLTSRNLRDETELVRVSVLEKTPSLVVAFLMILCAIYVLWLGFEVLARTGQVFFVVILIVMLLGNTLLLLSGSVHLEELMPVMSKGFKPVLMSALRDRLAFPFGELICFMMFVPSVKRPSQITKAGYISILAGGTILVEVAILNVTVLGTDITERSIFPLLSTFQNVQLSEYVQRPDVIVLMSIIIGDFFKVALFSYAAVLGISDIFGLPYRKVLLPCGIIVLLWSQIGATNLSEHFEFGRLSLIYVHPLFVYVIPCLFFLLALLRRSRGRS</sequence>
<dbReference type="EMBL" id="UGSC01000001">
    <property type="protein sequence ID" value="SUA72255.1"/>
    <property type="molecule type" value="Genomic_DNA"/>
</dbReference>
<gene>
    <name evidence="9" type="primary">yndE_5</name>
    <name evidence="9" type="ORF">NCTC10343_05209</name>
</gene>
<comment type="subcellular location">
    <subcellularLocation>
        <location evidence="1">Membrane</location>
        <topology evidence="1">Multi-pass membrane protein</topology>
    </subcellularLocation>
</comment>
<dbReference type="GO" id="GO:0016020">
    <property type="term" value="C:membrane"/>
    <property type="evidence" value="ECO:0007669"/>
    <property type="project" value="UniProtKB-SubCell"/>
</dbReference>
<comment type="similarity">
    <text evidence="2">Belongs to the amino acid-polyamine-organocation (APC) superfamily. Spore germination protein (SGP) (TC 2.A.3.9) family.</text>
</comment>
<keyword evidence="4" id="KW-0309">Germination</keyword>
<keyword evidence="3" id="KW-0813">Transport</keyword>
<feature type="transmembrane region" description="Helical" evidence="8">
    <location>
        <begin position="341"/>
        <end position="361"/>
    </location>
</feature>
<evidence type="ECO:0000256" key="8">
    <source>
        <dbReference type="SAM" id="Phobius"/>
    </source>
</evidence>
<evidence type="ECO:0000256" key="4">
    <source>
        <dbReference type="ARBA" id="ARBA00022544"/>
    </source>
</evidence>
<feature type="transmembrane region" description="Helical" evidence="8">
    <location>
        <begin position="79"/>
        <end position="98"/>
    </location>
</feature>
<dbReference type="RefSeq" id="WP_017428586.1">
    <property type="nucleotide sequence ID" value="NZ_CP023711.1"/>
</dbReference>
<feature type="transmembrane region" description="Helical" evidence="8">
    <location>
        <begin position="274"/>
        <end position="298"/>
    </location>
</feature>
<keyword evidence="5 8" id="KW-0812">Transmembrane</keyword>
<evidence type="ECO:0000256" key="2">
    <source>
        <dbReference type="ARBA" id="ARBA00007998"/>
    </source>
</evidence>
<feature type="transmembrane region" description="Helical" evidence="8">
    <location>
        <begin position="148"/>
        <end position="170"/>
    </location>
</feature>
<dbReference type="Pfam" id="PF03845">
    <property type="entry name" value="Spore_permease"/>
    <property type="match status" value="1"/>
</dbReference>
<feature type="transmembrane region" description="Helical" evidence="8">
    <location>
        <begin position="118"/>
        <end position="136"/>
    </location>
</feature>
<organism evidence="9 10">
    <name type="scientific">Paenibacillus polymyxa</name>
    <name type="common">Bacillus polymyxa</name>
    <dbReference type="NCBI Taxonomy" id="1406"/>
    <lineage>
        <taxon>Bacteria</taxon>
        <taxon>Bacillati</taxon>
        <taxon>Bacillota</taxon>
        <taxon>Bacilli</taxon>
        <taxon>Bacillales</taxon>
        <taxon>Paenibacillaceae</taxon>
        <taxon>Paenibacillus</taxon>
    </lineage>
</organism>
<keyword evidence="6 8" id="KW-1133">Transmembrane helix</keyword>
<dbReference type="InterPro" id="IPR004761">
    <property type="entry name" value="Spore_GerAB"/>
</dbReference>
<evidence type="ECO:0000256" key="3">
    <source>
        <dbReference type="ARBA" id="ARBA00022448"/>
    </source>
</evidence>
<evidence type="ECO:0000256" key="1">
    <source>
        <dbReference type="ARBA" id="ARBA00004141"/>
    </source>
</evidence>
<dbReference type="Proteomes" id="UP000254400">
    <property type="component" value="Unassembled WGS sequence"/>
</dbReference>
<keyword evidence="7 8" id="KW-0472">Membrane</keyword>
<feature type="transmembrane region" description="Helical" evidence="8">
    <location>
        <begin position="310"/>
        <end position="329"/>
    </location>
</feature>
<name>A0A378Y4Y9_PAEPO</name>
<evidence type="ECO:0000256" key="6">
    <source>
        <dbReference type="ARBA" id="ARBA00022989"/>
    </source>
</evidence>
<evidence type="ECO:0000313" key="9">
    <source>
        <dbReference type="EMBL" id="SUA72255.1"/>
    </source>
</evidence>
<dbReference type="GO" id="GO:0009847">
    <property type="term" value="P:spore germination"/>
    <property type="evidence" value="ECO:0007669"/>
    <property type="project" value="InterPro"/>
</dbReference>
<feature type="transmembrane region" description="Helical" evidence="8">
    <location>
        <begin position="12"/>
        <end position="30"/>
    </location>
</feature>
<feature type="transmembrane region" description="Helical" evidence="8">
    <location>
        <begin position="42"/>
        <end position="59"/>
    </location>
</feature>
<evidence type="ECO:0000256" key="5">
    <source>
        <dbReference type="ARBA" id="ARBA00022692"/>
    </source>
</evidence>